<evidence type="ECO:0000313" key="2">
    <source>
        <dbReference type="Proteomes" id="UP000001343"/>
    </source>
</evidence>
<dbReference type="AlphaFoldDB" id="A0AA87SW71"/>
<comment type="caution">
    <text evidence="1">The sequence shown here is derived from an EMBL/GenBank/DDBJ whole genome shotgun (WGS) entry which is preliminary data.</text>
</comment>
<accession>A0AA87SW71</accession>
<name>A0AA87SW71_9LEPT</name>
<dbReference type="Proteomes" id="UP000001343">
    <property type="component" value="Unassembled WGS sequence"/>
</dbReference>
<proteinExistence type="predicted"/>
<protein>
    <recommendedName>
        <fullName evidence="3">BFD-like [2Fe-2S]-binding domain-containing protein</fullName>
    </recommendedName>
</protein>
<gene>
    <name evidence="1" type="ORF">LEP1GSC125_3214</name>
</gene>
<dbReference type="EMBL" id="AKWM02000049">
    <property type="protein sequence ID" value="EKR99598.1"/>
    <property type="molecule type" value="Genomic_DNA"/>
</dbReference>
<organism evidence="1 2">
    <name type="scientific">Leptospira mayottensis 200901122</name>
    <dbReference type="NCBI Taxonomy" id="1193010"/>
    <lineage>
        <taxon>Bacteria</taxon>
        <taxon>Pseudomonadati</taxon>
        <taxon>Spirochaetota</taxon>
        <taxon>Spirochaetia</taxon>
        <taxon>Leptospirales</taxon>
        <taxon>Leptospiraceae</taxon>
        <taxon>Leptospira</taxon>
    </lineage>
</organism>
<evidence type="ECO:0008006" key="3">
    <source>
        <dbReference type="Google" id="ProtNLM"/>
    </source>
</evidence>
<reference evidence="1 2" key="1">
    <citation type="journal article" date="2014" name="Int. J. Syst. Evol. Microbiol.">
        <title>Leptospira mayottensis sp. nov., a pathogenic species of the genus Leptospira isolated from humans.</title>
        <authorList>
            <person name="Bourhy P."/>
            <person name="Collet L."/>
            <person name="Brisse S."/>
            <person name="Picardeau M."/>
        </authorList>
    </citation>
    <scope>NUCLEOTIDE SEQUENCE [LARGE SCALE GENOMIC DNA]</scope>
    <source>
        <strain evidence="1 2">200901122</strain>
    </source>
</reference>
<sequence length="80" mass="8898">MDKCHCAQVAFETIVETARLEGVNYQEIIERVNAGNTCTACKSYLIEYCESKLELFQTVQTTPYGFSFFGGIAEGECLPS</sequence>
<evidence type="ECO:0000313" key="1">
    <source>
        <dbReference type="EMBL" id="EKR99598.1"/>
    </source>
</evidence>